<comment type="pathway">
    <text evidence="1 8">Metabolic intermediate biosynthesis; chorismate biosynthesis; chorismate from D-erythrose 4-phosphate and phosphoenolpyruvate: step 4/7.</text>
</comment>
<organism evidence="12 13">
    <name type="scientific">Glaciecola siphonariae</name>
    <dbReference type="NCBI Taxonomy" id="521012"/>
    <lineage>
        <taxon>Bacteria</taxon>
        <taxon>Pseudomonadati</taxon>
        <taxon>Pseudomonadota</taxon>
        <taxon>Gammaproteobacteria</taxon>
        <taxon>Alteromonadales</taxon>
        <taxon>Alteromonadaceae</taxon>
        <taxon>Glaciecola</taxon>
    </lineage>
</organism>
<dbReference type="SUPFAM" id="SSF53223">
    <property type="entry name" value="Aminoacid dehydrogenase-like, N-terminal domain"/>
    <property type="match status" value="1"/>
</dbReference>
<dbReference type="EC" id="1.1.1.25" evidence="2 8"/>
<evidence type="ECO:0000256" key="8">
    <source>
        <dbReference type="HAMAP-Rule" id="MF_00222"/>
    </source>
</evidence>
<keyword evidence="6 8" id="KW-0057">Aromatic amino acid biosynthesis</keyword>
<dbReference type="PANTHER" id="PTHR21089:SF1">
    <property type="entry name" value="BIFUNCTIONAL 3-DEHYDROQUINATE DEHYDRATASE_SHIKIMATE DEHYDROGENASE, CHLOROPLASTIC"/>
    <property type="match status" value="1"/>
</dbReference>
<gene>
    <name evidence="8 12" type="primary">aroE</name>
    <name evidence="12" type="ORF">ACFO4O_01405</name>
</gene>
<keyword evidence="3 8" id="KW-0028">Amino-acid biosynthesis</keyword>
<dbReference type="EMBL" id="JBHSGU010000001">
    <property type="protein sequence ID" value="MFC4698818.1"/>
    <property type="molecule type" value="Genomic_DNA"/>
</dbReference>
<feature type="binding site" evidence="8">
    <location>
        <begin position="151"/>
        <end position="156"/>
    </location>
    <ligand>
        <name>NADP(+)</name>
        <dbReference type="ChEBI" id="CHEBI:58349"/>
    </ligand>
</feature>
<evidence type="ECO:0000256" key="1">
    <source>
        <dbReference type="ARBA" id="ARBA00004871"/>
    </source>
</evidence>
<evidence type="ECO:0000313" key="12">
    <source>
        <dbReference type="EMBL" id="MFC4698818.1"/>
    </source>
</evidence>
<dbReference type="InterPro" id="IPR041121">
    <property type="entry name" value="SDH_C"/>
</dbReference>
<dbReference type="Pfam" id="PF18317">
    <property type="entry name" value="SDH_C"/>
    <property type="match status" value="1"/>
</dbReference>
<dbReference type="HAMAP" id="MF_00222">
    <property type="entry name" value="Shikimate_DH_AroE"/>
    <property type="match status" value="1"/>
</dbReference>
<dbReference type="InterPro" id="IPR011342">
    <property type="entry name" value="Shikimate_DH"/>
</dbReference>
<dbReference type="InterPro" id="IPR036291">
    <property type="entry name" value="NAD(P)-bd_dom_sf"/>
</dbReference>
<dbReference type="CDD" id="cd01065">
    <property type="entry name" value="NAD_bind_Shikimate_DH"/>
    <property type="match status" value="1"/>
</dbReference>
<feature type="binding site" evidence="8">
    <location>
        <position position="88"/>
    </location>
    <ligand>
        <name>shikimate</name>
        <dbReference type="ChEBI" id="CHEBI:36208"/>
    </ligand>
</feature>
<dbReference type="InterPro" id="IPR013708">
    <property type="entry name" value="Shikimate_DH-bd_N"/>
</dbReference>
<feature type="active site" description="Proton acceptor" evidence="8">
    <location>
        <position position="67"/>
    </location>
</feature>
<feature type="binding site" evidence="8">
    <location>
        <position position="217"/>
    </location>
    <ligand>
        <name>NADP(+)</name>
        <dbReference type="ChEBI" id="CHEBI:58349"/>
    </ligand>
</feature>
<dbReference type="SUPFAM" id="SSF51735">
    <property type="entry name" value="NAD(P)-binding Rossmann-fold domains"/>
    <property type="match status" value="1"/>
</dbReference>
<feature type="binding site" evidence="8">
    <location>
        <position position="63"/>
    </location>
    <ligand>
        <name>shikimate</name>
        <dbReference type="ChEBI" id="CHEBI:36208"/>
    </ligand>
</feature>
<dbReference type="Gene3D" id="3.40.50.10860">
    <property type="entry name" value="Leucine Dehydrogenase, chain A, domain 1"/>
    <property type="match status" value="1"/>
</dbReference>
<evidence type="ECO:0000259" key="10">
    <source>
        <dbReference type="Pfam" id="PF08501"/>
    </source>
</evidence>
<evidence type="ECO:0000256" key="7">
    <source>
        <dbReference type="ARBA" id="ARBA00049442"/>
    </source>
</evidence>
<dbReference type="NCBIfam" id="NF001310">
    <property type="entry name" value="PRK00258.1-2"/>
    <property type="match status" value="1"/>
</dbReference>
<protein>
    <recommendedName>
        <fullName evidence="2 8">Shikimate dehydrogenase (NADP(+))</fullName>
        <shortName evidence="8">SDH</shortName>
        <ecNumber evidence="2 8">1.1.1.25</ecNumber>
    </recommendedName>
</protein>
<evidence type="ECO:0000313" key="13">
    <source>
        <dbReference type="Proteomes" id="UP001595897"/>
    </source>
</evidence>
<keyword evidence="13" id="KW-1185">Reference proteome</keyword>
<dbReference type="Gene3D" id="3.40.50.720">
    <property type="entry name" value="NAD(P)-binding Rossmann-like Domain"/>
    <property type="match status" value="1"/>
</dbReference>
<evidence type="ECO:0000259" key="9">
    <source>
        <dbReference type="Pfam" id="PF01488"/>
    </source>
</evidence>
<comment type="caution">
    <text evidence="12">The sequence shown here is derived from an EMBL/GenBank/DDBJ whole genome shotgun (WGS) entry which is preliminary data.</text>
</comment>
<name>A0ABV9LSA2_9ALTE</name>
<dbReference type="Pfam" id="PF08501">
    <property type="entry name" value="Shikimate_dh_N"/>
    <property type="match status" value="1"/>
</dbReference>
<dbReference type="InterPro" id="IPR046346">
    <property type="entry name" value="Aminoacid_DH-like_N_sf"/>
</dbReference>
<comment type="catalytic activity">
    <reaction evidence="7 8">
        <text>shikimate + NADP(+) = 3-dehydroshikimate + NADPH + H(+)</text>
        <dbReference type="Rhea" id="RHEA:17737"/>
        <dbReference type="ChEBI" id="CHEBI:15378"/>
        <dbReference type="ChEBI" id="CHEBI:16630"/>
        <dbReference type="ChEBI" id="CHEBI:36208"/>
        <dbReference type="ChEBI" id="CHEBI:57783"/>
        <dbReference type="ChEBI" id="CHEBI:58349"/>
        <dbReference type="EC" id="1.1.1.25"/>
    </reaction>
</comment>
<reference evidence="13" key="1">
    <citation type="journal article" date="2019" name="Int. J. Syst. Evol. Microbiol.">
        <title>The Global Catalogue of Microorganisms (GCM) 10K type strain sequencing project: providing services to taxonomists for standard genome sequencing and annotation.</title>
        <authorList>
            <consortium name="The Broad Institute Genomics Platform"/>
            <consortium name="The Broad Institute Genome Sequencing Center for Infectious Disease"/>
            <person name="Wu L."/>
            <person name="Ma J."/>
        </authorList>
    </citation>
    <scope>NUCLEOTIDE SEQUENCE [LARGE SCALE GENOMIC DNA]</scope>
    <source>
        <strain evidence="13">KACC 12507</strain>
    </source>
</reference>
<feature type="binding site" evidence="8">
    <location>
        <position position="219"/>
    </location>
    <ligand>
        <name>shikimate</name>
        <dbReference type="ChEBI" id="CHEBI:36208"/>
    </ligand>
</feature>
<dbReference type="RefSeq" id="WP_382405472.1">
    <property type="nucleotide sequence ID" value="NZ_JBHSGU010000001.1"/>
</dbReference>
<feature type="binding site" evidence="8">
    <location>
        <begin position="127"/>
        <end position="131"/>
    </location>
    <ligand>
        <name>NADP(+)</name>
        <dbReference type="ChEBI" id="CHEBI:58349"/>
    </ligand>
</feature>
<evidence type="ECO:0000256" key="3">
    <source>
        <dbReference type="ARBA" id="ARBA00022605"/>
    </source>
</evidence>
<keyword evidence="4 8" id="KW-0521">NADP</keyword>
<feature type="domain" description="SDH C-terminal" evidence="11">
    <location>
        <begin position="241"/>
        <end position="271"/>
    </location>
</feature>
<dbReference type="PANTHER" id="PTHR21089">
    <property type="entry name" value="SHIKIMATE DEHYDROGENASE"/>
    <property type="match status" value="1"/>
</dbReference>
<evidence type="ECO:0000256" key="4">
    <source>
        <dbReference type="ARBA" id="ARBA00022857"/>
    </source>
</evidence>
<feature type="binding site" evidence="8">
    <location>
        <begin position="15"/>
        <end position="17"/>
    </location>
    <ligand>
        <name>shikimate</name>
        <dbReference type="ChEBI" id="CHEBI:36208"/>
    </ligand>
</feature>
<comment type="function">
    <text evidence="8">Involved in the biosynthesis of the chorismate, which leads to the biosynthesis of aromatic amino acids. Catalyzes the reversible NADPH linked reduction of 3-dehydroshikimate (DHSA) to yield shikimate (SA).</text>
</comment>
<feature type="binding site" evidence="8">
    <location>
        <position position="103"/>
    </location>
    <ligand>
        <name>shikimate</name>
        <dbReference type="ChEBI" id="CHEBI:36208"/>
    </ligand>
</feature>
<dbReference type="GO" id="GO:0004764">
    <property type="term" value="F:shikimate 3-dehydrogenase (NADP+) activity"/>
    <property type="evidence" value="ECO:0007669"/>
    <property type="project" value="UniProtKB-EC"/>
</dbReference>
<dbReference type="Proteomes" id="UP001595897">
    <property type="component" value="Unassembled WGS sequence"/>
</dbReference>
<comment type="subunit">
    <text evidence="8">Homodimer.</text>
</comment>
<dbReference type="NCBIfam" id="TIGR00507">
    <property type="entry name" value="aroE"/>
    <property type="match status" value="1"/>
</dbReference>
<evidence type="ECO:0000256" key="5">
    <source>
        <dbReference type="ARBA" id="ARBA00023002"/>
    </source>
</evidence>
<comment type="similarity">
    <text evidence="8">Belongs to the shikimate dehydrogenase family.</text>
</comment>
<dbReference type="InterPro" id="IPR006151">
    <property type="entry name" value="Shikm_DH/Glu-tRNA_Rdtase"/>
</dbReference>
<feature type="binding site" evidence="8">
    <location>
        <position position="241"/>
    </location>
    <ligand>
        <name>NADP(+)</name>
        <dbReference type="ChEBI" id="CHEBI:58349"/>
    </ligand>
</feature>
<dbReference type="Pfam" id="PF01488">
    <property type="entry name" value="Shikimate_DH"/>
    <property type="match status" value="1"/>
</dbReference>
<feature type="domain" description="Shikimate dehydrogenase substrate binding N-terminal" evidence="10">
    <location>
        <begin position="7"/>
        <end position="90"/>
    </location>
</feature>
<dbReference type="InterPro" id="IPR022893">
    <property type="entry name" value="Shikimate_DH_fam"/>
</dbReference>
<evidence type="ECO:0000256" key="2">
    <source>
        <dbReference type="ARBA" id="ARBA00012962"/>
    </source>
</evidence>
<evidence type="ECO:0000259" key="11">
    <source>
        <dbReference type="Pfam" id="PF18317"/>
    </source>
</evidence>
<proteinExistence type="inferred from homology"/>
<evidence type="ECO:0000256" key="6">
    <source>
        <dbReference type="ARBA" id="ARBA00023141"/>
    </source>
</evidence>
<feature type="binding site" evidence="8">
    <location>
        <position position="79"/>
    </location>
    <ligand>
        <name>NADP(+)</name>
        <dbReference type="ChEBI" id="CHEBI:58349"/>
    </ligand>
</feature>
<keyword evidence="5 8" id="KW-0560">Oxidoreductase</keyword>
<feature type="domain" description="Quinate/shikimate 5-dehydrogenase/glutamyl-tRNA reductase" evidence="9">
    <location>
        <begin position="115"/>
        <end position="193"/>
    </location>
</feature>
<accession>A0ABV9LSA2</accession>
<sequence>MTPKACVFGNPIAQSKSPIIHQHFASQQGIALLYEKRCPEVAAFESELTAFFASEETVGANVTAPFKERALVWASDLSEQARRAGAVNTLIKHVNGITGDNTDGVGIVADLAFHGFDINDKNVLMIGAGGAARGALPAIVDAGAASLTVYNRTRERASALIEHAGSYVDETACNLRVFSKGMNEFDLIINATTLSLQGQLPELPSTIYADATLAYDMVYLDKDTVFMDAALNAGCTKVVDGLGMLLEQAAFSFEHWFGVKPNTDELREKLRQN</sequence>
<feature type="binding site" evidence="8">
    <location>
        <position position="248"/>
    </location>
    <ligand>
        <name>shikimate</name>
        <dbReference type="ChEBI" id="CHEBI:36208"/>
    </ligand>
</feature>